<dbReference type="Proteomes" id="UP000296706">
    <property type="component" value="Chromosome"/>
</dbReference>
<evidence type="ECO:0000313" key="2">
    <source>
        <dbReference type="EMBL" id="QCC51410.1"/>
    </source>
</evidence>
<dbReference type="STRING" id="1457250.GCA_000755225_01057"/>
<sequence>MAEEDTRVDFTAPASLVERADRVVDVLDISRTRLLIEALEAKLEEIAADEEFRRRLSDAYYDDQVDFETVASILGREEALRMKLLKESIDHGPPEPTLTGDLPTDEEFYDGAVPEWTPDEVSDDGESRR</sequence>
<dbReference type="EMBL" id="CP031310">
    <property type="protein sequence ID" value="QCC51410.1"/>
    <property type="molecule type" value="Genomic_DNA"/>
</dbReference>
<feature type="region of interest" description="Disordered" evidence="1">
    <location>
        <begin position="87"/>
        <end position="129"/>
    </location>
</feature>
<dbReference type="KEGG" id="hsn:DV733_09225"/>
<dbReference type="OrthoDB" id="330467at2157"/>
<reference evidence="2 3" key="1">
    <citation type="journal article" date="2019" name="Nat. Commun.">
        <title>A new type of DNA phosphorothioation-based antiviral system in archaea.</title>
        <authorList>
            <person name="Xiong L."/>
            <person name="Liu S."/>
            <person name="Chen S."/>
            <person name="Xiao Y."/>
            <person name="Zhu B."/>
            <person name="Gao Y."/>
            <person name="Zhang Y."/>
            <person name="Chen B."/>
            <person name="Luo J."/>
            <person name="Deng Z."/>
            <person name="Chen X."/>
            <person name="Wang L."/>
            <person name="Chen S."/>
        </authorList>
    </citation>
    <scope>NUCLEOTIDE SEQUENCE [LARGE SCALE GENOMIC DNA]</scope>
    <source>
        <strain evidence="2 3">CBA1105</strain>
    </source>
</reference>
<keyword evidence="3" id="KW-1185">Reference proteome</keyword>
<evidence type="ECO:0000256" key="1">
    <source>
        <dbReference type="SAM" id="MobiDB-lite"/>
    </source>
</evidence>
<gene>
    <name evidence="2" type="ORF">DV733_09225</name>
</gene>
<dbReference type="AlphaFoldDB" id="A0A4D6HC83"/>
<protein>
    <submittedName>
        <fullName evidence="2">Uncharacterized protein</fullName>
    </submittedName>
</protein>
<evidence type="ECO:0000313" key="3">
    <source>
        <dbReference type="Proteomes" id="UP000296706"/>
    </source>
</evidence>
<dbReference type="GeneID" id="39848043"/>
<organism evidence="2 3">
    <name type="scientific">Halapricum salinum</name>
    <dbReference type="NCBI Taxonomy" id="1457250"/>
    <lineage>
        <taxon>Archaea</taxon>
        <taxon>Methanobacteriati</taxon>
        <taxon>Methanobacteriota</taxon>
        <taxon>Stenosarchaea group</taxon>
        <taxon>Halobacteria</taxon>
        <taxon>Halobacteriales</taxon>
        <taxon>Haloarculaceae</taxon>
        <taxon>Halapricum</taxon>
    </lineage>
</organism>
<accession>A0A4D6HC83</accession>
<dbReference type="RefSeq" id="WP_049994979.1">
    <property type="nucleotide sequence ID" value="NZ_CP031310.1"/>
</dbReference>
<proteinExistence type="predicted"/>
<feature type="compositionally biased region" description="Acidic residues" evidence="1">
    <location>
        <begin position="117"/>
        <end position="129"/>
    </location>
</feature>
<name>A0A4D6HC83_9EURY</name>